<feature type="transmembrane region" description="Helical" evidence="5">
    <location>
        <begin position="45"/>
        <end position="62"/>
    </location>
</feature>
<dbReference type="KEGG" id="bpdz:BBN53_01740"/>
<dbReference type="InterPro" id="IPR007792">
    <property type="entry name" value="T4SS_VirB3/TrbD/AvhB"/>
</dbReference>
<dbReference type="RefSeq" id="WP_053073172.1">
    <property type="nucleotide sequence ID" value="NZ_CAJGUP010000087.1"/>
</dbReference>
<evidence type="ECO:0000256" key="5">
    <source>
        <dbReference type="SAM" id="Phobius"/>
    </source>
</evidence>
<evidence type="ECO:0000256" key="2">
    <source>
        <dbReference type="ARBA" id="ARBA00022692"/>
    </source>
</evidence>
<reference evidence="6 9" key="2">
    <citation type="submission" date="2016-07" db="EMBL/GenBank/DDBJ databases">
        <title>Complete genome sequences of Bordetella pseudohinzii.</title>
        <authorList>
            <person name="Spilker T."/>
            <person name="Darrah R."/>
            <person name="LiPuma J.J."/>
        </authorList>
    </citation>
    <scope>NUCLEOTIDE SEQUENCE [LARGE SCALE GENOMIC DNA]</scope>
    <source>
        <strain evidence="6 9">HI4681</strain>
    </source>
</reference>
<keyword evidence="9" id="KW-1185">Reference proteome</keyword>
<accession>A0A0J6CBQ1</accession>
<evidence type="ECO:0000256" key="3">
    <source>
        <dbReference type="ARBA" id="ARBA00022989"/>
    </source>
</evidence>
<feature type="transmembrane region" description="Helical" evidence="5">
    <location>
        <begin position="20"/>
        <end position="39"/>
    </location>
</feature>
<dbReference type="Pfam" id="PF05101">
    <property type="entry name" value="VirB3"/>
    <property type="match status" value="1"/>
</dbReference>
<proteinExistence type="predicted"/>
<evidence type="ECO:0000256" key="4">
    <source>
        <dbReference type="ARBA" id="ARBA00023136"/>
    </source>
</evidence>
<dbReference type="OrthoDB" id="6624477at2"/>
<protein>
    <submittedName>
        <fullName evidence="7">Type IV secretion system protein VirB3</fullName>
    </submittedName>
</protein>
<evidence type="ECO:0000313" key="7">
    <source>
        <dbReference type="EMBL" id="CUI59679.1"/>
    </source>
</evidence>
<gene>
    <name evidence="6" type="ORF">BBN53_01740</name>
    <name evidence="7" type="ORF">ERS370011_01300</name>
</gene>
<keyword evidence="2 5" id="KW-0812">Transmembrane</keyword>
<dbReference type="GO" id="GO:0016020">
    <property type="term" value="C:membrane"/>
    <property type="evidence" value="ECO:0007669"/>
    <property type="project" value="UniProtKB-SubCell"/>
</dbReference>
<evidence type="ECO:0000313" key="6">
    <source>
        <dbReference type="EMBL" id="ANY14722.1"/>
    </source>
</evidence>
<dbReference type="EMBL" id="CYTV01000003">
    <property type="protein sequence ID" value="CUI59679.1"/>
    <property type="molecule type" value="Genomic_DNA"/>
</dbReference>
<keyword evidence="3 5" id="KW-1133">Transmembrane helix</keyword>
<dbReference type="EMBL" id="CP016440">
    <property type="protein sequence ID" value="ANY14722.1"/>
    <property type="molecule type" value="Genomic_DNA"/>
</dbReference>
<reference evidence="7 8" key="1">
    <citation type="submission" date="2015-09" db="EMBL/GenBank/DDBJ databases">
        <authorList>
            <person name="Jackson K.R."/>
            <person name="Lunt B.L."/>
            <person name="Fisher J.N.B."/>
            <person name="Gardner A.V."/>
            <person name="Bailey M.E."/>
            <person name="Deus L.M."/>
            <person name="Earl A.S."/>
            <person name="Gibby P.D."/>
            <person name="Hartmann K.A."/>
            <person name="Liu J.E."/>
            <person name="Manci A.M."/>
            <person name="Nielsen D.A."/>
            <person name="Solomon M.B."/>
            <person name="Breakwell D.P."/>
            <person name="Burnett S.H."/>
            <person name="Grose J.H."/>
        </authorList>
    </citation>
    <scope>NUCLEOTIDE SEQUENCE [LARGE SCALE GENOMIC DNA]</scope>
    <source>
        <strain evidence="7 8">2789STDY5608636</strain>
    </source>
</reference>
<name>A0A0J6CBQ1_9BORD</name>
<accession>A0A0M7E0N3</accession>
<dbReference type="Proteomes" id="UP000092950">
    <property type="component" value="Chromosome"/>
</dbReference>
<dbReference type="AlphaFoldDB" id="A0A0J6CBQ1"/>
<keyword evidence="4 5" id="KW-0472">Membrane</keyword>
<evidence type="ECO:0000256" key="1">
    <source>
        <dbReference type="ARBA" id="ARBA00004370"/>
    </source>
</evidence>
<comment type="subcellular location">
    <subcellularLocation>
        <location evidence="1">Membrane</location>
    </subcellularLocation>
</comment>
<organism evidence="7 8">
    <name type="scientific">Bordetella pseudohinzii</name>
    <dbReference type="NCBI Taxonomy" id="1331258"/>
    <lineage>
        <taxon>Bacteria</taxon>
        <taxon>Pseudomonadati</taxon>
        <taxon>Pseudomonadota</taxon>
        <taxon>Betaproteobacteria</taxon>
        <taxon>Burkholderiales</taxon>
        <taxon>Alcaligenaceae</taxon>
        <taxon>Bordetella</taxon>
    </lineage>
</organism>
<sequence>MQDALLRSALFKGCTRPAMILGVPAVAFVGVVALCALLGIWFSLWFLLMLPFLVAVMRFLTLRDDQQFRLLWLFLRLRGAGGLKGYGVHPPYRHRSLPRNGEQVR</sequence>
<dbReference type="Proteomes" id="UP000053096">
    <property type="component" value="Unassembled WGS sequence"/>
</dbReference>
<evidence type="ECO:0000313" key="9">
    <source>
        <dbReference type="Proteomes" id="UP000092950"/>
    </source>
</evidence>
<evidence type="ECO:0000313" key="8">
    <source>
        <dbReference type="Proteomes" id="UP000053096"/>
    </source>
</evidence>